<evidence type="ECO:0000256" key="4">
    <source>
        <dbReference type="ARBA" id="ARBA00023002"/>
    </source>
</evidence>
<dbReference type="InterPro" id="IPR023013">
    <property type="entry name" value="AGPR_AS"/>
</dbReference>
<dbReference type="Gene3D" id="3.30.360.10">
    <property type="entry name" value="Dihydrodipicolinate Reductase, domain 2"/>
    <property type="match status" value="1"/>
</dbReference>
<dbReference type="InterPro" id="IPR058924">
    <property type="entry name" value="AGPR_dimerisation_dom"/>
</dbReference>
<protein>
    <recommendedName>
        <fullName evidence="5">N-acetyl-gamma-glutamyl-phosphate reductase</fullName>
        <shortName evidence="5">AGPR</shortName>
        <ecNumber evidence="5">1.2.1.38</ecNumber>
    </recommendedName>
    <alternativeName>
        <fullName evidence="5">N-acetyl-glutamate semialdehyde dehydrogenase</fullName>
        <shortName evidence="5">NAGSA dehydrogenase</shortName>
    </alternativeName>
</protein>
<dbReference type="Gene3D" id="3.40.50.720">
    <property type="entry name" value="NAD(P)-binding Rossmann-like Domain"/>
    <property type="match status" value="1"/>
</dbReference>
<dbReference type="KEGG" id="aqg:HRU87_04435"/>
<reference evidence="8 9" key="1">
    <citation type="submission" date="2020-05" db="EMBL/GenBank/DDBJ databases">
        <title>Aquirufa sp. strain 15G-AUS-rot a new Aquirufa species.</title>
        <authorList>
            <person name="Pitt A."/>
            <person name="Hahn M.W."/>
        </authorList>
    </citation>
    <scope>NUCLEOTIDE SEQUENCE [LARGE SCALE GENOMIC DNA]</scope>
    <source>
        <strain evidence="8 9">15G-AUS-rot</strain>
    </source>
</reference>
<dbReference type="HAMAP" id="MF_00150">
    <property type="entry name" value="ArgC_type1"/>
    <property type="match status" value="1"/>
</dbReference>
<keyword evidence="3 5" id="KW-0521">NADP</keyword>
<dbReference type="InterPro" id="IPR036291">
    <property type="entry name" value="NAD(P)-bd_dom_sf"/>
</dbReference>
<dbReference type="Pfam" id="PF01118">
    <property type="entry name" value="Semialdhyde_dh"/>
    <property type="match status" value="1"/>
</dbReference>
<keyword evidence="5" id="KW-0963">Cytoplasm</keyword>
<feature type="active site" evidence="5 6">
    <location>
        <position position="151"/>
    </location>
</feature>
<dbReference type="AlphaFoldDB" id="A0A7D4QGD2"/>
<dbReference type="RefSeq" id="WP_173493725.1">
    <property type="nucleotide sequence ID" value="NZ_CP054056.1"/>
</dbReference>
<evidence type="ECO:0000256" key="3">
    <source>
        <dbReference type="ARBA" id="ARBA00022857"/>
    </source>
</evidence>
<dbReference type="PROSITE" id="PS01224">
    <property type="entry name" value="ARGC"/>
    <property type="match status" value="1"/>
</dbReference>
<keyword evidence="4 5" id="KW-0560">Oxidoreductase</keyword>
<feature type="domain" description="Semialdehyde dehydrogenase NAD-binding" evidence="7">
    <location>
        <begin position="4"/>
        <end position="136"/>
    </location>
</feature>
<dbReference type="GO" id="GO:0006526">
    <property type="term" value="P:L-arginine biosynthetic process"/>
    <property type="evidence" value="ECO:0007669"/>
    <property type="project" value="UniProtKB-UniRule"/>
</dbReference>
<comment type="subcellular location">
    <subcellularLocation>
        <location evidence="5">Cytoplasm</location>
    </subcellularLocation>
</comment>
<dbReference type="GO" id="GO:0070401">
    <property type="term" value="F:NADP+ binding"/>
    <property type="evidence" value="ECO:0007669"/>
    <property type="project" value="InterPro"/>
</dbReference>
<dbReference type="SMART" id="SM00859">
    <property type="entry name" value="Semialdhyde_dh"/>
    <property type="match status" value="1"/>
</dbReference>
<dbReference type="SUPFAM" id="SSF51735">
    <property type="entry name" value="NAD(P)-binding Rossmann-fold domains"/>
    <property type="match status" value="1"/>
</dbReference>
<keyword evidence="2 5" id="KW-0028">Amino-acid biosynthesis</keyword>
<dbReference type="Pfam" id="PF22698">
    <property type="entry name" value="Semialdhyde_dhC_1"/>
    <property type="match status" value="1"/>
</dbReference>
<dbReference type="InterPro" id="IPR000706">
    <property type="entry name" value="AGPR_type-1"/>
</dbReference>
<keyword evidence="9" id="KW-1185">Reference proteome</keyword>
<dbReference type="EC" id="1.2.1.38" evidence="5"/>
<dbReference type="CDD" id="cd24148">
    <property type="entry name" value="AGPR_1_actinobacAGPR_like"/>
    <property type="match status" value="1"/>
</dbReference>
<evidence type="ECO:0000256" key="2">
    <source>
        <dbReference type="ARBA" id="ARBA00022605"/>
    </source>
</evidence>
<dbReference type="InterPro" id="IPR050085">
    <property type="entry name" value="AGPR"/>
</dbReference>
<accession>A0A7D4QGD2</accession>
<dbReference type="CDD" id="cd23934">
    <property type="entry name" value="AGPR_1_C"/>
    <property type="match status" value="1"/>
</dbReference>
<evidence type="ECO:0000259" key="7">
    <source>
        <dbReference type="SMART" id="SM00859"/>
    </source>
</evidence>
<dbReference type="UniPathway" id="UPA00068">
    <property type="reaction ID" value="UER00108"/>
</dbReference>
<evidence type="ECO:0000256" key="1">
    <source>
        <dbReference type="ARBA" id="ARBA00022571"/>
    </source>
</evidence>
<dbReference type="EMBL" id="CP054056">
    <property type="protein sequence ID" value="QKJ25428.1"/>
    <property type="molecule type" value="Genomic_DNA"/>
</dbReference>
<comment type="function">
    <text evidence="5">Catalyzes the NADPH-dependent reduction of N-acetyl-5-glutamyl phosphate to yield N-acetyl-L-glutamate 5-semialdehyde.</text>
</comment>
<organism evidence="8 9">
    <name type="scientific">Aquiluna borgnonia</name>
    <dbReference type="NCBI Taxonomy" id="2499157"/>
    <lineage>
        <taxon>Bacteria</taxon>
        <taxon>Bacillati</taxon>
        <taxon>Actinomycetota</taxon>
        <taxon>Actinomycetes</taxon>
        <taxon>Micrococcales</taxon>
        <taxon>Microbacteriaceae</taxon>
        <taxon>Luna cluster</taxon>
        <taxon>Luna-1 subcluster</taxon>
        <taxon>Aquiluna</taxon>
    </lineage>
</organism>
<dbReference type="GO" id="GO:0005737">
    <property type="term" value="C:cytoplasm"/>
    <property type="evidence" value="ECO:0007669"/>
    <property type="project" value="UniProtKB-SubCell"/>
</dbReference>
<dbReference type="GO" id="GO:0051287">
    <property type="term" value="F:NAD binding"/>
    <property type="evidence" value="ECO:0007669"/>
    <property type="project" value="InterPro"/>
</dbReference>
<name>A0A7D4QGD2_9MICO</name>
<evidence type="ECO:0000313" key="9">
    <source>
        <dbReference type="Proteomes" id="UP000501003"/>
    </source>
</evidence>
<comment type="similarity">
    <text evidence="5">Belongs to the NAGSA dehydrogenase family. Type 1 subfamily.</text>
</comment>
<dbReference type="InterPro" id="IPR000534">
    <property type="entry name" value="Semialdehyde_DH_NAD-bd"/>
</dbReference>
<dbReference type="PANTHER" id="PTHR32338">
    <property type="entry name" value="N-ACETYL-GAMMA-GLUTAMYL-PHOSPHATE REDUCTASE, CHLOROPLASTIC-RELATED-RELATED"/>
    <property type="match status" value="1"/>
</dbReference>
<dbReference type="NCBIfam" id="TIGR01850">
    <property type="entry name" value="argC"/>
    <property type="match status" value="1"/>
</dbReference>
<evidence type="ECO:0000256" key="5">
    <source>
        <dbReference type="HAMAP-Rule" id="MF_00150"/>
    </source>
</evidence>
<dbReference type="PANTHER" id="PTHR32338:SF10">
    <property type="entry name" value="N-ACETYL-GAMMA-GLUTAMYL-PHOSPHATE REDUCTASE, CHLOROPLASTIC-RELATED"/>
    <property type="match status" value="1"/>
</dbReference>
<dbReference type="GO" id="GO:0003942">
    <property type="term" value="F:N-acetyl-gamma-glutamyl-phosphate reductase activity"/>
    <property type="evidence" value="ECO:0007669"/>
    <property type="project" value="UniProtKB-UniRule"/>
</dbReference>
<gene>
    <name evidence="5" type="primary">argC</name>
    <name evidence="8" type="ORF">HRU87_04435</name>
</gene>
<keyword evidence="1 5" id="KW-0055">Arginine biosynthesis</keyword>
<proteinExistence type="inferred from homology"/>
<dbReference type="Proteomes" id="UP000501003">
    <property type="component" value="Chromosome"/>
</dbReference>
<comment type="catalytic activity">
    <reaction evidence="5">
        <text>N-acetyl-L-glutamate 5-semialdehyde + phosphate + NADP(+) = N-acetyl-L-glutamyl 5-phosphate + NADPH + H(+)</text>
        <dbReference type="Rhea" id="RHEA:21588"/>
        <dbReference type="ChEBI" id="CHEBI:15378"/>
        <dbReference type="ChEBI" id="CHEBI:29123"/>
        <dbReference type="ChEBI" id="CHEBI:43474"/>
        <dbReference type="ChEBI" id="CHEBI:57783"/>
        <dbReference type="ChEBI" id="CHEBI:57936"/>
        <dbReference type="ChEBI" id="CHEBI:58349"/>
        <dbReference type="EC" id="1.2.1.38"/>
    </reaction>
</comment>
<sequence>MSYRVAVAGASGYVGGELLRLILQHPELELGAVTANTNAGQSLGSLHPHLPAIADRLLVETNEANLAGHDVVFLALPHATSAEVAKTLSDSTLVLDCGADFRLEDPSAWEKFYGTPHAGTWTYGMPELTLAEGGKQRGRLRDQKRVAVPGCNVTALTLALAPGLTAGLFDPTDIVSVMSVGTSGAGRALKSDLLASEVLGSARAYGVGGVHRHTPEMEQNLTKAAGVRASVSFTPVLVPISRGILAVNTVRVADKFDFETLKLVYQDAYSDEPFIQLLSDQLPTTAAVLGSNNVQISLAFDQHTGRVVVVSAIDNLVKGTAGAAIQSMNLALGLAETSGLMFGAVAP</sequence>
<evidence type="ECO:0000256" key="6">
    <source>
        <dbReference type="PROSITE-ProRule" id="PRU10010"/>
    </source>
</evidence>
<dbReference type="SUPFAM" id="SSF55347">
    <property type="entry name" value="Glyceraldehyde-3-phosphate dehydrogenase-like, C-terminal domain"/>
    <property type="match status" value="1"/>
</dbReference>
<evidence type="ECO:0000313" key="8">
    <source>
        <dbReference type="EMBL" id="QKJ25428.1"/>
    </source>
</evidence>
<comment type="pathway">
    <text evidence="5">Amino-acid biosynthesis; L-arginine biosynthesis; N(2)-acetyl-L-ornithine from L-glutamate: step 3/4.</text>
</comment>